<name>A0A699KHR5_TANCI</name>
<organism evidence="1">
    <name type="scientific">Tanacetum cinerariifolium</name>
    <name type="common">Dalmatian daisy</name>
    <name type="synonym">Chrysanthemum cinerariifolium</name>
    <dbReference type="NCBI Taxonomy" id="118510"/>
    <lineage>
        <taxon>Eukaryota</taxon>
        <taxon>Viridiplantae</taxon>
        <taxon>Streptophyta</taxon>
        <taxon>Embryophyta</taxon>
        <taxon>Tracheophyta</taxon>
        <taxon>Spermatophyta</taxon>
        <taxon>Magnoliopsida</taxon>
        <taxon>eudicotyledons</taxon>
        <taxon>Gunneridae</taxon>
        <taxon>Pentapetalae</taxon>
        <taxon>asterids</taxon>
        <taxon>campanulids</taxon>
        <taxon>Asterales</taxon>
        <taxon>Asteraceae</taxon>
        <taxon>Asteroideae</taxon>
        <taxon>Anthemideae</taxon>
        <taxon>Anthemidinae</taxon>
        <taxon>Tanacetum</taxon>
    </lineage>
</organism>
<accession>A0A699KHR5</accession>
<comment type="caution">
    <text evidence="1">The sequence shown here is derived from an EMBL/GenBank/DDBJ whole genome shotgun (WGS) entry which is preliminary data.</text>
</comment>
<dbReference type="EMBL" id="BKCJ010521247">
    <property type="protein sequence ID" value="GFA95400.1"/>
    <property type="molecule type" value="Genomic_DNA"/>
</dbReference>
<protein>
    <submittedName>
        <fullName evidence="1">Uncharacterized protein</fullName>
    </submittedName>
</protein>
<evidence type="ECO:0000313" key="1">
    <source>
        <dbReference type="EMBL" id="GFA95400.1"/>
    </source>
</evidence>
<gene>
    <name evidence="1" type="ORF">Tci_667372</name>
</gene>
<proteinExistence type="predicted"/>
<reference evidence="1" key="1">
    <citation type="journal article" date="2019" name="Sci. Rep.">
        <title>Draft genome of Tanacetum cinerariifolium, the natural source of mosquito coil.</title>
        <authorList>
            <person name="Yamashiro T."/>
            <person name="Shiraishi A."/>
            <person name="Satake H."/>
            <person name="Nakayama K."/>
        </authorList>
    </citation>
    <scope>NUCLEOTIDE SEQUENCE</scope>
</reference>
<sequence>EVISDFGPAPFRFYHSWLALPGFGDLVTKSWNSFILDDSNGVSEDELCGQFLSALQKVQYFGTAANGDDEQALQRAKNLFHSAFAV</sequence>
<feature type="non-terminal residue" evidence="1">
    <location>
        <position position="1"/>
    </location>
</feature>
<dbReference type="AlphaFoldDB" id="A0A699KHR5"/>